<dbReference type="EMBL" id="CH445325">
    <property type="protein sequence ID" value="EAT91522.1"/>
    <property type="molecule type" value="Genomic_DNA"/>
</dbReference>
<evidence type="ECO:0000256" key="1">
    <source>
        <dbReference type="ARBA" id="ARBA00022679"/>
    </source>
</evidence>
<name>Q0V7I7_PHANO</name>
<reference evidence="3" key="1">
    <citation type="journal article" date="2007" name="Plant Cell">
        <title>Dothideomycete-plant interactions illuminated by genome sequencing and EST analysis of the wheat pathogen Stagonospora nodorum.</title>
        <authorList>
            <person name="Hane J.K."/>
            <person name="Lowe R.G."/>
            <person name="Solomon P.S."/>
            <person name="Tan K.C."/>
            <person name="Schoch C.L."/>
            <person name="Spatafora J.W."/>
            <person name="Crous P.W."/>
            <person name="Kodira C."/>
            <person name="Birren B.W."/>
            <person name="Galagan J.E."/>
            <person name="Torriani S.F."/>
            <person name="McDonald B.A."/>
            <person name="Oliver R.P."/>
        </authorList>
    </citation>
    <scope>NUCLEOTIDE SEQUENCE [LARGE SCALE GENOMIC DNA]</scope>
    <source>
        <strain evidence="3">SN15 / ATCC MYA-4574 / FGSC 10173</strain>
    </source>
</reference>
<accession>Q0V7I7</accession>
<dbReference type="GO" id="GO:0016747">
    <property type="term" value="F:acyltransferase activity, transferring groups other than amino-acyl groups"/>
    <property type="evidence" value="ECO:0000318"/>
    <property type="project" value="GO_Central"/>
</dbReference>
<dbReference type="GO" id="GO:0005737">
    <property type="term" value="C:cytoplasm"/>
    <property type="evidence" value="ECO:0000318"/>
    <property type="project" value="GO_Central"/>
</dbReference>
<dbReference type="FunCoup" id="Q0V7I7">
    <property type="interactions" value="56"/>
</dbReference>
<protein>
    <recommendedName>
        <fullName evidence="4">Trichothecene 3-O-acetyltransferase</fullName>
    </recommendedName>
</protein>
<dbReference type="KEGG" id="pno:SNOG_00027"/>
<organism evidence="2 3">
    <name type="scientific">Phaeosphaeria nodorum (strain SN15 / ATCC MYA-4574 / FGSC 10173)</name>
    <name type="common">Glume blotch fungus</name>
    <name type="synonym">Parastagonospora nodorum</name>
    <dbReference type="NCBI Taxonomy" id="321614"/>
    <lineage>
        <taxon>Eukaryota</taxon>
        <taxon>Fungi</taxon>
        <taxon>Dikarya</taxon>
        <taxon>Ascomycota</taxon>
        <taxon>Pezizomycotina</taxon>
        <taxon>Dothideomycetes</taxon>
        <taxon>Pleosporomycetidae</taxon>
        <taxon>Pleosporales</taxon>
        <taxon>Pleosporineae</taxon>
        <taxon>Phaeosphaeriaceae</taxon>
        <taxon>Parastagonospora</taxon>
    </lineage>
</organism>
<dbReference type="GeneID" id="5967852"/>
<dbReference type="Proteomes" id="UP000001055">
    <property type="component" value="Unassembled WGS sequence"/>
</dbReference>
<dbReference type="Gene3D" id="3.30.559.10">
    <property type="entry name" value="Chloramphenicol acetyltransferase-like domain"/>
    <property type="match status" value="2"/>
</dbReference>
<dbReference type="InterPro" id="IPR051283">
    <property type="entry name" value="Sec_Metabolite_Acyltrans"/>
</dbReference>
<dbReference type="OMA" id="RLFVQWL"/>
<dbReference type="AlphaFoldDB" id="Q0V7I7"/>
<evidence type="ECO:0000313" key="3">
    <source>
        <dbReference type="Proteomes" id="UP000001055"/>
    </source>
</evidence>
<dbReference type="Pfam" id="PF02458">
    <property type="entry name" value="Transferase"/>
    <property type="match status" value="1"/>
</dbReference>
<evidence type="ECO:0008006" key="4">
    <source>
        <dbReference type="Google" id="ProtNLM"/>
    </source>
</evidence>
<dbReference type="PANTHER" id="PTHR31896:SF13">
    <property type="entry name" value="TRICHOTHECENE 3-O-ACETYLTRANSFERASE"/>
    <property type="match status" value="1"/>
</dbReference>
<keyword evidence="1" id="KW-0808">Transferase</keyword>
<dbReference type="InParanoid" id="Q0V7I7"/>
<evidence type="ECO:0000313" key="2">
    <source>
        <dbReference type="EMBL" id="EAT91522.1"/>
    </source>
</evidence>
<dbReference type="PANTHER" id="PTHR31896">
    <property type="entry name" value="FAMILY REGULATORY PROTEIN, PUTATIVE (AFU_ORTHOLOGUE AFUA_3G14730)-RELATED"/>
    <property type="match status" value="1"/>
</dbReference>
<proteinExistence type="predicted"/>
<dbReference type="VEuPathDB" id="FungiDB:JI435_425540"/>
<gene>
    <name evidence="2" type="ORF">SNOG_00027</name>
</gene>
<dbReference type="InterPro" id="IPR023213">
    <property type="entry name" value="CAT-like_dom_sf"/>
</dbReference>
<dbReference type="RefSeq" id="XP_001790725.1">
    <property type="nucleotide sequence ID" value="XM_001790673.1"/>
</dbReference>
<sequence length="500" mass="56226">MPRIEKYNVHPLGWENDPEEERFRLSTLDYLSSTTYTNTALFFKVADVDKRKPADLITSKVATILKEGLERCLSQIRHMNGKIERDEDGHHSIVKRRNSTVRFVVQYLDGPEDAFPSFAEIENVHFMSSILGNVDVLSNLPMTCGNKPEAHPDNSPPVSSFKANFIRGGLILNLMHHHWNNGLTGGTAFNKQLAMNCYAVANKLEPPFWDPKWLDRSLYGLPGFENSSASDKPPVDAPPRAQKNLQIKPSQSLVFHLRKSKAVELKRAASPSDGSRISTYSAVCALMWRVLTRIREPLYKPDPSYAPLWAQGVTIGKLYNNPPLPGQLQGNLQFDVTSETSGLPKMTVADIISPNVPLSKLARYTRNMTESVTHDMLSDQLAKFASVRNKQDLSINVDSFPPMAMLIADWRYSDVCKFNWGFGEPTAYRHLFGGVPLCMVIVFPAHKGPAGDDEGMELQITFETELVPILIHDPDWSKYFEFRGVDLSDEQSLNMTKSKL</sequence>